<name>A0ABM1B341_LIMPO</name>
<organism evidence="1 2">
    <name type="scientific">Limulus polyphemus</name>
    <name type="common">Atlantic horseshoe crab</name>
    <dbReference type="NCBI Taxonomy" id="6850"/>
    <lineage>
        <taxon>Eukaryota</taxon>
        <taxon>Metazoa</taxon>
        <taxon>Ecdysozoa</taxon>
        <taxon>Arthropoda</taxon>
        <taxon>Chelicerata</taxon>
        <taxon>Merostomata</taxon>
        <taxon>Xiphosura</taxon>
        <taxon>Limulidae</taxon>
        <taxon>Limulus</taxon>
    </lineage>
</organism>
<dbReference type="Gene3D" id="2.10.80.10">
    <property type="entry name" value="Lipase, subunit A"/>
    <property type="match status" value="1"/>
</dbReference>
<dbReference type="PROSITE" id="PS51342">
    <property type="entry name" value="COLIPASE_2"/>
    <property type="match status" value="1"/>
</dbReference>
<keyword evidence="1" id="KW-1185">Reference proteome</keyword>
<reference evidence="2" key="1">
    <citation type="submission" date="2025-08" db="UniProtKB">
        <authorList>
            <consortium name="RefSeq"/>
        </authorList>
    </citation>
    <scope>IDENTIFICATION</scope>
    <source>
        <tissue evidence="2">Muscle</tissue>
    </source>
</reference>
<accession>A0ABM1B341</accession>
<evidence type="ECO:0000313" key="2">
    <source>
        <dbReference type="RefSeq" id="XP_013773824.1"/>
    </source>
</evidence>
<dbReference type="GeneID" id="106458821"/>
<gene>
    <name evidence="2" type="primary">LOC106458821</name>
</gene>
<sequence>MEISSISSATLEKRTMSTLKIEFLATACVVILVFNVSCYEVDQSLIQKPIEEFSYLNDNRDVGTMCQYSSQCKSRCCLVDSRTGTRTCQKMALKNEQCSSGQIKFDSYAYFCPCESGNKFCEYPDYICKA</sequence>
<proteinExistence type="predicted"/>
<evidence type="ECO:0000313" key="1">
    <source>
        <dbReference type="Proteomes" id="UP000694941"/>
    </source>
</evidence>
<dbReference type="InterPro" id="IPR001981">
    <property type="entry name" value="Colipase"/>
</dbReference>
<dbReference type="RefSeq" id="XP_013773824.1">
    <property type="nucleotide sequence ID" value="XM_013918370.2"/>
</dbReference>
<dbReference type="Proteomes" id="UP000694941">
    <property type="component" value="Unplaced"/>
</dbReference>
<protein>
    <submittedName>
        <fullName evidence="2">Uncharacterized protein LOC106458821</fullName>
    </submittedName>
</protein>